<accession>A0A2B4S018</accession>
<dbReference type="InterPro" id="IPR011989">
    <property type="entry name" value="ARM-like"/>
</dbReference>
<gene>
    <name evidence="2" type="primary">Tti2</name>
    <name evidence="2" type="ORF">AWC38_SpisGene13115</name>
</gene>
<dbReference type="OrthoDB" id="6417021at2759"/>
<reference evidence="3" key="1">
    <citation type="journal article" date="2017" name="bioRxiv">
        <title>Comparative analysis of the genomes of Stylophora pistillata and Acropora digitifera provides evidence for extensive differences between species of corals.</title>
        <authorList>
            <person name="Voolstra C.R."/>
            <person name="Li Y."/>
            <person name="Liew Y.J."/>
            <person name="Baumgarten S."/>
            <person name="Zoccola D."/>
            <person name="Flot J.-F."/>
            <person name="Tambutte S."/>
            <person name="Allemand D."/>
            <person name="Aranda M."/>
        </authorList>
    </citation>
    <scope>NUCLEOTIDE SEQUENCE [LARGE SCALE GENOMIC DNA]</scope>
</reference>
<evidence type="ECO:0000313" key="3">
    <source>
        <dbReference type="Proteomes" id="UP000225706"/>
    </source>
</evidence>
<keyword evidence="3" id="KW-1185">Reference proteome</keyword>
<dbReference type="AlphaFoldDB" id="A0A2B4S018"/>
<dbReference type="InterPro" id="IPR016024">
    <property type="entry name" value="ARM-type_fold"/>
</dbReference>
<evidence type="ECO:0000313" key="2">
    <source>
        <dbReference type="EMBL" id="PFX22363.1"/>
    </source>
</evidence>
<dbReference type="SUPFAM" id="SSF48371">
    <property type="entry name" value="ARM repeat"/>
    <property type="match status" value="1"/>
</dbReference>
<sequence>MADEMLQVSQTLQTFLPENAFIEVRRLLKKGNLELLLERRYNDWLDSQGYSKSCENQDEKSHDREEIAAIIENLVQCAEPTIADEGDWDKEEMQKHKTQASAVLNICQLLLSTLLNKDNQVPVGTELTVDAVFKRFVLKKTCVCLVALCAVHMESHLWTSAASEALAHELVSMMCTNCHCSSIQDLLCGCLEVVPGVSNRVEENPSPNSLFPSGLFRHILDYLTPHFLKDNWKKFPLACQGLVWCTLQTKHPYVGEHFAKLMSPLLLLIDDYETENKTLGFKCLKHIIDNMNSAELQWYGRADVLFEASQRHIYTSDPFLVRSLHPCLLSILTVVEPSPKKPKFGRKTTKCDRLFQIILSSMEFESKIAMRKAYASHLQHFIEHMGITILRHFKRLLKVIFSYLEVSDYPDEEARLAVLDALKATMLQAWPRIPNHSSTILKSLLKLLVDATDSSPYLTVQAFEQLNQKTAECFVVLLRCCGKQVEDQLKELQGVGHKEVEECIEKVLQETGSGTNASVQIARQINVVT</sequence>
<comment type="caution">
    <text evidence="2">The sequence shown here is derived from an EMBL/GenBank/DDBJ whole genome shotgun (WGS) entry which is preliminary data.</text>
</comment>
<dbReference type="PANTHER" id="PTHR14873:SF1">
    <property type="entry name" value="OS06G0694100 PROTEIN"/>
    <property type="match status" value="1"/>
</dbReference>
<dbReference type="STRING" id="50429.A0A2B4S018"/>
<protein>
    <submittedName>
        <fullName evidence="2">TELO2-interacting protein 2</fullName>
    </submittedName>
</protein>
<comment type="similarity">
    <text evidence="1">Belongs to the TTI2 family.</text>
</comment>
<proteinExistence type="inferred from homology"/>
<dbReference type="Proteomes" id="UP000225706">
    <property type="component" value="Unassembled WGS sequence"/>
</dbReference>
<name>A0A2B4S018_STYPI</name>
<dbReference type="GO" id="GO:0110078">
    <property type="term" value="C:TTT Hsp90 cochaperone complex"/>
    <property type="evidence" value="ECO:0007669"/>
    <property type="project" value="InterPro"/>
</dbReference>
<dbReference type="EMBL" id="LSMT01000242">
    <property type="protein sequence ID" value="PFX22363.1"/>
    <property type="molecule type" value="Genomic_DNA"/>
</dbReference>
<dbReference type="PANTHER" id="PTHR14873">
    <property type="entry name" value="OS06G0694100 PROTEIN"/>
    <property type="match status" value="1"/>
</dbReference>
<organism evidence="2 3">
    <name type="scientific">Stylophora pistillata</name>
    <name type="common">Smooth cauliflower coral</name>
    <dbReference type="NCBI Taxonomy" id="50429"/>
    <lineage>
        <taxon>Eukaryota</taxon>
        <taxon>Metazoa</taxon>
        <taxon>Cnidaria</taxon>
        <taxon>Anthozoa</taxon>
        <taxon>Hexacorallia</taxon>
        <taxon>Scleractinia</taxon>
        <taxon>Astrocoeniina</taxon>
        <taxon>Pocilloporidae</taxon>
        <taxon>Stylophora</taxon>
    </lineage>
</organism>
<evidence type="ECO:0000256" key="1">
    <source>
        <dbReference type="ARBA" id="ARBA00034736"/>
    </source>
</evidence>
<dbReference type="Pfam" id="PF10521">
    <property type="entry name" value="Tti2"/>
    <property type="match status" value="1"/>
</dbReference>
<dbReference type="InterPro" id="IPR018870">
    <property type="entry name" value="Tti2"/>
</dbReference>
<dbReference type="Gene3D" id="1.25.10.10">
    <property type="entry name" value="Leucine-rich Repeat Variant"/>
    <property type="match status" value="1"/>
</dbReference>